<proteinExistence type="predicted"/>
<dbReference type="RefSeq" id="WP_179270761.1">
    <property type="nucleotide sequence ID" value="NZ_CP058580.1"/>
</dbReference>
<accession>A0A7D5QDK1</accession>
<dbReference type="EMBL" id="CP058580">
    <property type="protein sequence ID" value="QLG64178.1"/>
    <property type="molecule type" value="Genomic_DNA"/>
</dbReference>
<organism evidence="2 3">
    <name type="scientific">Halorarum salinum</name>
    <dbReference type="NCBI Taxonomy" id="2743089"/>
    <lineage>
        <taxon>Archaea</taxon>
        <taxon>Methanobacteriati</taxon>
        <taxon>Methanobacteriota</taxon>
        <taxon>Stenosarchaea group</taxon>
        <taxon>Halobacteria</taxon>
        <taxon>Halobacteriales</taxon>
        <taxon>Haloferacaceae</taxon>
        <taxon>Halorarum</taxon>
    </lineage>
</organism>
<keyword evidence="1" id="KW-0812">Transmembrane</keyword>
<protein>
    <recommendedName>
        <fullName evidence="4">Copper resistance protein D domain-containing protein</fullName>
    </recommendedName>
</protein>
<feature type="transmembrane region" description="Helical" evidence="1">
    <location>
        <begin position="80"/>
        <end position="101"/>
    </location>
</feature>
<evidence type="ECO:0000313" key="3">
    <source>
        <dbReference type="Proteomes" id="UP000509626"/>
    </source>
</evidence>
<dbReference type="GeneID" id="56039897"/>
<dbReference type="OrthoDB" id="205725at2157"/>
<reference evidence="2 3" key="1">
    <citation type="submission" date="2020-06" db="EMBL/GenBank/DDBJ databases">
        <title>NJ-3-1, isolated from saline soil.</title>
        <authorList>
            <person name="Cui H.L."/>
            <person name="Shi X."/>
        </authorList>
    </citation>
    <scope>NUCLEOTIDE SEQUENCE [LARGE SCALE GENOMIC DNA]</scope>
    <source>
        <strain evidence="2 3">NJ-3-1</strain>
        <plasmid evidence="2 3">unnamed1</plasmid>
    </source>
</reference>
<gene>
    <name evidence="2" type="ORF">HUG12_20520</name>
</gene>
<geneLocation type="plasmid" evidence="2 3">
    <name>unnamed1</name>
</geneLocation>
<feature type="transmembrane region" description="Helical" evidence="1">
    <location>
        <begin position="48"/>
        <end position="68"/>
    </location>
</feature>
<dbReference type="Proteomes" id="UP000509626">
    <property type="component" value="Plasmid unnamed1"/>
</dbReference>
<keyword evidence="2" id="KW-0614">Plasmid</keyword>
<evidence type="ECO:0000256" key="1">
    <source>
        <dbReference type="SAM" id="Phobius"/>
    </source>
</evidence>
<dbReference type="KEGG" id="halu:HUG12_20520"/>
<feature type="transmembrane region" description="Helical" evidence="1">
    <location>
        <begin position="7"/>
        <end position="28"/>
    </location>
</feature>
<evidence type="ECO:0000313" key="2">
    <source>
        <dbReference type="EMBL" id="QLG64178.1"/>
    </source>
</evidence>
<dbReference type="AlphaFoldDB" id="A0A7D5QDK1"/>
<evidence type="ECO:0008006" key="4">
    <source>
        <dbReference type="Google" id="ProtNLM"/>
    </source>
</evidence>
<sequence length="142" mass="14595">MSSALHLAVRTVHLLGMVALVGGSALAWHGLRTADRVPSARLLRFELWFWALLGLVLATGVGNLGAVGAPGPGTRWGSVLTAKLLVALAFVVGSFLRSLAVLRLPADATVPDRGGATLERAYGATAATLLLLVALAEVLAHG</sequence>
<name>A0A7D5QDK1_9EURY</name>
<feature type="transmembrane region" description="Helical" evidence="1">
    <location>
        <begin position="121"/>
        <end position="140"/>
    </location>
</feature>
<keyword evidence="3" id="KW-1185">Reference proteome</keyword>
<keyword evidence="1" id="KW-0472">Membrane</keyword>
<keyword evidence="1" id="KW-1133">Transmembrane helix</keyword>